<accession>F9ZBA2</accession>
<dbReference type="KEGG" id="osp:Odosp_3486"/>
<dbReference type="BioCyc" id="OSPL709991:G1GRN-3560-MONOMER"/>
<dbReference type="AlphaFoldDB" id="F9ZBA2"/>
<evidence type="ECO:0000313" key="1">
    <source>
        <dbReference type="EMBL" id="ADY34437.1"/>
    </source>
</evidence>
<name>F9ZBA2_ODOSD</name>
<sequence>MCLRLPDERIVATENFFCGSESENEIFIYGGQYCIQISSKEEFASMAKRAFTTGCMKMV</sequence>
<dbReference type="EMBL" id="CP002544">
    <property type="protein sequence ID" value="ADY34437.1"/>
    <property type="molecule type" value="Genomic_DNA"/>
</dbReference>
<organism evidence="1 2">
    <name type="scientific">Odoribacter splanchnicus (strain ATCC 29572 / DSM 20712 / CIP 104287 / JCM 15291 / NCTC 10825 / 1651/6)</name>
    <name type="common">Bacteroides splanchnicus</name>
    <dbReference type="NCBI Taxonomy" id="709991"/>
    <lineage>
        <taxon>Bacteria</taxon>
        <taxon>Pseudomonadati</taxon>
        <taxon>Bacteroidota</taxon>
        <taxon>Bacteroidia</taxon>
        <taxon>Bacteroidales</taxon>
        <taxon>Odoribacteraceae</taxon>
        <taxon>Odoribacter</taxon>
    </lineage>
</organism>
<proteinExistence type="predicted"/>
<reference evidence="1 2" key="1">
    <citation type="journal article" date="2011" name="Stand. Genomic Sci.">
        <title>Complete genome sequence of Odoribacter splanchnicus type strain (1651/6).</title>
        <authorList>
            <consortium name="US DOE Joint Genome Institute (JGI-PGF)"/>
            <person name="Goker M."/>
            <person name="Gronow S."/>
            <person name="Zeytun A."/>
            <person name="Nolan M."/>
            <person name="Lucas S."/>
            <person name="Lapidus A."/>
            <person name="Hammon N."/>
            <person name="Deshpande S."/>
            <person name="Cheng J.F."/>
            <person name="Pitluck S."/>
            <person name="Liolios K."/>
            <person name="Pagani I."/>
            <person name="Ivanova N."/>
            <person name="Mavromatis K."/>
            <person name="Ovchinikova G."/>
            <person name="Pati A."/>
            <person name="Tapia R."/>
            <person name="Han C."/>
            <person name="Goodwin L."/>
            <person name="Chen A."/>
            <person name="Palaniappan K."/>
            <person name="Land M."/>
            <person name="Hauser L."/>
            <person name="Jeffries C.D."/>
            <person name="Brambilla E.M."/>
            <person name="Rohde M."/>
            <person name="Detter J.C."/>
            <person name="Woyke T."/>
            <person name="Bristow J."/>
            <person name="Markowitz V."/>
            <person name="Hugenholtz P."/>
            <person name="Eisen J.A."/>
            <person name="Kyrpides N.C."/>
            <person name="Klenk H.P."/>
        </authorList>
    </citation>
    <scope>NUCLEOTIDE SEQUENCE [LARGE SCALE GENOMIC DNA]</scope>
    <source>
        <strain evidence="2">ATCC 29572 / DSM 20712 / JCM 15291 / NCTC 10825 / 1651/6</strain>
    </source>
</reference>
<protein>
    <submittedName>
        <fullName evidence="1">Uncharacterized protein</fullName>
    </submittedName>
</protein>
<dbReference type="HOGENOM" id="CLU_2956053_0_0_10"/>
<gene>
    <name evidence="1" type="ordered locus">Odosp_3486</name>
</gene>
<evidence type="ECO:0000313" key="2">
    <source>
        <dbReference type="Proteomes" id="UP000006657"/>
    </source>
</evidence>
<dbReference type="Proteomes" id="UP000006657">
    <property type="component" value="Chromosome"/>
</dbReference>
<keyword evidence="2" id="KW-1185">Reference proteome</keyword>
<dbReference type="PaxDb" id="709991-Odosp_3486"/>